<name>A0ABW2HS04_9ACTN</name>
<evidence type="ECO:0000313" key="1">
    <source>
        <dbReference type="EMBL" id="MFC7274541.1"/>
    </source>
</evidence>
<reference evidence="2" key="1">
    <citation type="journal article" date="2019" name="Int. J. Syst. Evol. Microbiol.">
        <title>The Global Catalogue of Microorganisms (GCM) 10K type strain sequencing project: providing services to taxonomists for standard genome sequencing and annotation.</title>
        <authorList>
            <consortium name="The Broad Institute Genomics Platform"/>
            <consortium name="The Broad Institute Genome Sequencing Center for Infectious Disease"/>
            <person name="Wu L."/>
            <person name="Ma J."/>
        </authorList>
    </citation>
    <scope>NUCLEOTIDE SEQUENCE [LARGE SCALE GENOMIC DNA]</scope>
    <source>
        <strain evidence="2">XZYJT-10</strain>
    </source>
</reference>
<protein>
    <submittedName>
        <fullName evidence="1">Uncharacterized protein</fullName>
    </submittedName>
</protein>
<proteinExistence type="predicted"/>
<dbReference type="RefSeq" id="WP_378966622.1">
    <property type="nucleotide sequence ID" value="NZ_JBHTBJ010000006.1"/>
</dbReference>
<evidence type="ECO:0000313" key="2">
    <source>
        <dbReference type="Proteomes" id="UP001596548"/>
    </source>
</evidence>
<organism evidence="1 2">
    <name type="scientific">Paractinoplanes rhizophilus</name>
    <dbReference type="NCBI Taxonomy" id="1416877"/>
    <lineage>
        <taxon>Bacteria</taxon>
        <taxon>Bacillati</taxon>
        <taxon>Actinomycetota</taxon>
        <taxon>Actinomycetes</taxon>
        <taxon>Micromonosporales</taxon>
        <taxon>Micromonosporaceae</taxon>
        <taxon>Paractinoplanes</taxon>
    </lineage>
</organism>
<dbReference type="Proteomes" id="UP001596548">
    <property type="component" value="Unassembled WGS sequence"/>
</dbReference>
<keyword evidence="2" id="KW-1185">Reference proteome</keyword>
<accession>A0ABW2HS04</accession>
<sequence>MTYGKKDLPYPYSQDFSGIVTRVKGVRETTRAALVNSLKVASYLKAGANLVERHLGAPKVVTPSGDGCKEYWSGLNFLSERALSREVANLEEPFLRQRGTGPYRSTWASHDDYLNDLLAFLFHEMNYDPQYGAELETRGDWLATDDSFVDAVDRSILHEVMAICRMPLFRLQLIVCATADRNDGIHDTIASNYAGALAPWAKVYEQTIATRGYRLREGITLEQFTNILAAIVEGFAIRQLGDPGSDLLGEESGHNLAGMAILGMMNSYLVLADEPRGPTLREEFEGVQQPIEYGE</sequence>
<gene>
    <name evidence="1" type="ORF">ACFQS1_11160</name>
</gene>
<dbReference type="EMBL" id="JBHTBJ010000006">
    <property type="protein sequence ID" value="MFC7274541.1"/>
    <property type="molecule type" value="Genomic_DNA"/>
</dbReference>
<comment type="caution">
    <text evidence="1">The sequence shown here is derived from an EMBL/GenBank/DDBJ whole genome shotgun (WGS) entry which is preliminary data.</text>
</comment>